<organism evidence="2 3">
    <name type="scientific">Acinetobacter chinensis</name>
    <dbReference type="NCBI Taxonomy" id="2004650"/>
    <lineage>
        <taxon>Bacteria</taxon>
        <taxon>Pseudomonadati</taxon>
        <taxon>Pseudomonadota</taxon>
        <taxon>Gammaproteobacteria</taxon>
        <taxon>Moraxellales</taxon>
        <taxon>Moraxellaceae</taxon>
        <taxon>Acinetobacter</taxon>
    </lineage>
</organism>
<gene>
    <name evidence="2" type="ORF">CDG60_07415</name>
</gene>
<evidence type="ECO:0008006" key="4">
    <source>
        <dbReference type="Google" id="ProtNLM"/>
    </source>
</evidence>
<feature type="signal peptide" evidence="1">
    <location>
        <begin position="1"/>
        <end position="19"/>
    </location>
</feature>
<reference evidence="3" key="1">
    <citation type="submission" date="2018-09" db="EMBL/GenBank/DDBJ databases">
        <title>The complete genome of Acinetobacter sp. strain WCHAc010005.</title>
        <authorList>
            <person name="Hu Y."/>
            <person name="Long H."/>
            <person name="Feng Y."/>
            <person name="Zong Z."/>
        </authorList>
    </citation>
    <scope>NUCLEOTIDE SEQUENCE [LARGE SCALE GENOMIC DNA]</scope>
    <source>
        <strain evidence="3">WCHAc010005</strain>
    </source>
</reference>
<accession>A0A3B7LWQ1</accession>
<dbReference type="EMBL" id="CP032134">
    <property type="protein sequence ID" value="AXY56415.1"/>
    <property type="molecule type" value="Genomic_DNA"/>
</dbReference>
<feature type="chain" id="PRO_5017652137" description="Porin family protein" evidence="1">
    <location>
        <begin position="20"/>
        <end position="226"/>
    </location>
</feature>
<dbReference type="AlphaFoldDB" id="A0A3B7LWQ1"/>
<dbReference type="RefSeq" id="WP_087511474.1">
    <property type="nucleotide sequence ID" value="NZ_CP032134.1"/>
</dbReference>
<proteinExistence type="predicted"/>
<name>A0A3B7LWQ1_9GAMM</name>
<sequence>MHKFLIPFSLLALSSSTMANQPLNPVPLSAQSSYSATPAVSLPGRQTPGLGLSVSAEYSNFEATLDDRSKIDLDGVALAVSINPHLTGFYGKFEALKNTEFDADYYEFIMGAQINFINYLGLYVLGQVGVGYAWAETPEMYNTVNFMSLPVGLEVGLSLTPELSVYGGVGYKWLWDTTSESVCNDGSPSNSTGNGTCYWHGGVAYYNDTFGDAEGLTYKAGLRFNF</sequence>
<evidence type="ECO:0000256" key="1">
    <source>
        <dbReference type="SAM" id="SignalP"/>
    </source>
</evidence>
<keyword evidence="1" id="KW-0732">Signal</keyword>
<evidence type="ECO:0000313" key="2">
    <source>
        <dbReference type="EMBL" id="AXY56415.1"/>
    </source>
</evidence>
<protein>
    <recommendedName>
        <fullName evidence="4">Porin family protein</fullName>
    </recommendedName>
</protein>
<evidence type="ECO:0000313" key="3">
    <source>
        <dbReference type="Proteomes" id="UP000263753"/>
    </source>
</evidence>
<dbReference type="KEGG" id="achi:CDG60_07415"/>
<dbReference type="Proteomes" id="UP000263753">
    <property type="component" value="Chromosome"/>
</dbReference>